<reference evidence="1" key="2">
    <citation type="submission" date="2020-05" db="EMBL/GenBank/DDBJ databases">
        <authorList>
            <person name="Kim H.-S."/>
            <person name="Proctor R.H."/>
            <person name="Brown D.W."/>
        </authorList>
    </citation>
    <scope>NUCLEOTIDE SEQUENCE</scope>
    <source>
        <strain evidence="1">NRRL 22465</strain>
    </source>
</reference>
<dbReference type="EMBL" id="JABEYC010000114">
    <property type="protein sequence ID" value="KAF4982513.1"/>
    <property type="molecule type" value="Genomic_DNA"/>
</dbReference>
<protein>
    <submittedName>
        <fullName evidence="1">Uncharacterized protein</fullName>
    </submittedName>
</protein>
<evidence type="ECO:0000313" key="2">
    <source>
        <dbReference type="Proteomes" id="UP000635477"/>
    </source>
</evidence>
<name>A0A8H4URZ8_9HYPO</name>
<organism evidence="1 2">
    <name type="scientific">Fusarium zealandicum</name>
    <dbReference type="NCBI Taxonomy" id="1053134"/>
    <lineage>
        <taxon>Eukaryota</taxon>
        <taxon>Fungi</taxon>
        <taxon>Dikarya</taxon>
        <taxon>Ascomycota</taxon>
        <taxon>Pezizomycotina</taxon>
        <taxon>Sordariomycetes</taxon>
        <taxon>Hypocreomycetidae</taxon>
        <taxon>Hypocreales</taxon>
        <taxon>Nectriaceae</taxon>
        <taxon>Fusarium</taxon>
        <taxon>Fusarium staphyleae species complex</taxon>
    </lineage>
</organism>
<gene>
    <name evidence="1" type="ORF">FZEAL_1884</name>
</gene>
<reference evidence="1" key="1">
    <citation type="journal article" date="2020" name="BMC Genomics">
        <title>Correction to: Identification and distribution of gene clusters required for synthesis of sphingolipid metabolism inhibitors in diverse species of the filamentous fungus Fusarium.</title>
        <authorList>
            <person name="Kim H.S."/>
            <person name="Lohmar J.M."/>
            <person name="Busman M."/>
            <person name="Brown D.W."/>
            <person name="Naumann T.A."/>
            <person name="Divon H.H."/>
            <person name="Lysoe E."/>
            <person name="Uhlig S."/>
            <person name="Proctor R.H."/>
        </authorList>
    </citation>
    <scope>NUCLEOTIDE SEQUENCE</scope>
    <source>
        <strain evidence="1">NRRL 22465</strain>
    </source>
</reference>
<keyword evidence="2" id="KW-1185">Reference proteome</keyword>
<accession>A0A8H4URZ8</accession>
<comment type="caution">
    <text evidence="1">The sequence shown here is derived from an EMBL/GenBank/DDBJ whole genome shotgun (WGS) entry which is preliminary data.</text>
</comment>
<dbReference type="AlphaFoldDB" id="A0A8H4URZ8"/>
<dbReference type="OrthoDB" id="4455544at2759"/>
<feature type="non-terminal residue" evidence="1">
    <location>
        <position position="906"/>
    </location>
</feature>
<proteinExistence type="predicted"/>
<evidence type="ECO:0000313" key="1">
    <source>
        <dbReference type="EMBL" id="KAF4982513.1"/>
    </source>
</evidence>
<sequence length="906" mass="102515">MSRLRKILPILSFVSSSPSSSISSTITPAPDLDLLPIGPGSDHLLSELESLYWEGVKAELENIVRTLKVWQQPEYSDVSVKDEEDGHIHGFDTFLDQGVEQRAWMLLQAAGFLDMERLIEHRPPLEDFKFWKRPAIPQLALSKFDESWIPRFQPMHCMRPECSQVIRGSMFVTKSQKDPGLICEECYRKNYYGRESYIKAYKHSILAESITPEASRKMCHCEEVPHFDSNGRPIDLYPVDKDANHFGGGGNGDFQCTLFKLGWLVSLAKYDGLQTSVGAKKQGTHYKPAALPKTERLISHFRAKSEAGAPQKVSSWKPKQMKQIEHTALRSIDSTATPSSTSSVATEAQADQDIPLLFRQYTEKYPFGNVHMALRVGPLVIENGVSHTKGGALVSLREMPIFHERFHLQTMPERNLAVAGSPDRTVWKRKRQTESLKRYKAIMKQVVGVPFSGSLDHEKELEIVQDILTACKQPFDDSGLPASDQIKLLNSVLDPAMGKLKLLLGSRLKIYLGSIANRLLDENVKLAWSATDNNCQMFCGSLLDRSLFEPFLNGEASQTNEDAYPLYNMSFVCPDEGYRQRNVRSKFDVPFGLTEEYLLRFHFGRHDEADIIDTYQEYWYDWGDFGGTLYPYQDLFPWDCTEAYNRYPTKCGDCNLAKHVWAFPFDSWSMSSLHLARDRHMYGPATTDKNMTAVGEGASPSSWMRNRLTVLSAVSALNRGATAMARTRELQQATQWLHKTSTRPDLDPSVVRVKLGGIHRAQPLSHYFEAGRYCHYFIAPWATWPRPVQIEAYELLRDIRISLPDVARDRWKPRFPDPTCSERTPKVEDPFFPGFGFDEQQESYDIWFPPQTSHDMDDLLHCFADSHFDPVDAPAASFTCASGCGSATCGGGDCGSVDVPQTSDNH</sequence>
<dbReference type="Proteomes" id="UP000635477">
    <property type="component" value="Unassembled WGS sequence"/>
</dbReference>